<accession>A0A0F9Q156</accession>
<name>A0A0F9Q156_9ZZZZ</name>
<protein>
    <submittedName>
        <fullName evidence="1">Uncharacterized protein</fullName>
    </submittedName>
</protein>
<reference evidence="1" key="1">
    <citation type="journal article" date="2015" name="Nature">
        <title>Complex archaea that bridge the gap between prokaryotes and eukaryotes.</title>
        <authorList>
            <person name="Spang A."/>
            <person name="Saw J.H."/>
            <person name="Jorgensen S.L."/>
            <person name="Zaremba-Niedzwiedzka K."/>
            <person name="Martijn J."/>
            <person name="Lind A.E."/>
            <person name="van Eijk R."/>
            <person name="Schleper C."/>
            <person name="Guy L."/>
            <person name="Ettema T.J."/>
        </authorList>
    </citation>
    <scope>NUCLEOTIDE SEQUENCE</scope>
</reference>
<proteinExistence type="predicted"/>
<dbReference type="AlphaFoldDB" id="A0A0F9Q156"/>
<sequence length="195" mass="22267">MIKSDGDRILPNGESLSNERARIWRSMTEKARLGLLQSMKVWQRNHGLTQEQAENVAYGGQTITAAKNEKLPLKKFRASPVGEVYGRVPWNMGGKERLEDVRSEFDLIWKALDVRIPKEQQKTLFGPYLYDLLKAVRLNARLRQLFYGHVLSILAAEHRKKMELGPDLSTDEDRVTLMEILDDAKVSRKSESGGD</sequence>
<evidence type="ECO:0000313" key="1">
    <source>
        <dbReference type="EMBL" id="KKN30737.1"/>
    </source>
</evidence>
<gene>
    <name evidence="1" type="ORF">LCGC14_0831140</name>
</gene>
<comment type="caution">
    <text evidence="1">The sequence shown here is derived from an EMBL/GenBank/DDBJ whole genome shotgun (WGS) entry which is preliminary data.</text>
</comment>
<dbReference type="EMBL" id="LAZR01002385">
    <property type="protein sequence ID" value="KKN30737.1"/>
    <property type="molecule type" value="Genomic_DNA"/>
</dbReference>
<organism evidence="1">
    <name type="scientific">marine sediment metagenome</name>
    <dbReference type="NCBI Taxonomy" id="412755"/>
    <lineage>
        <taxon>unclassified sequences</taxon>
        <taxon>metagenomes</taxon>
        <taxon>ecological metagenomes</taxon>
    </lineage>
</organism>